<dbReference type="InterPro" id="IPR051091">
    <property type="entry name" value="O-Glucosyltr/Glycosyltrsf_90"/>
</dbReference>
<dbReference type="Pfam" id="PF05686">
    <property type="entry name" value="Glyco_transf_90"/>
    <property type="match status" value="1"/>
</dbReference>
<dbReference type="InterPro" id="IPR006598">
    <property type="entry name" value="CAP10"/>
</dbReference>
<feature type="domain" description="Glycosyl transferase CAP10" evidence="1">
    <location>
        <begin position="176"/>
        <end position="412"/>
    </location>
</feature>
<dbReference type="OrthoDB" id="202415at2759"/>
<sequence>MLLATNLRASGSWCDKRLLLLFLFSLFLFIAALFTFNPSLRQLPRHFIDDRPAAHHFIPTSASNDLTAGESWIFDSTKDGQNYGLSDVQCSSTFPKLYTSIDEMVARHASKLIRAKDLDATMTGDHAVTIPVKAMIFEGELFVVDDGGMTDFYGTRLFATLDSLHRALIAFPDRAQLPNCEFIISWGDKPARGAPVWGYTKKDTSEYYNTWLMPDFGFFSWPEPKTGAYTEVRRAMKKVETDTPFEAKIPKLVWRGAPLIEDRVKLLENSQDKDWANVRGINWEDKEDLEKNHLTLAEHCRYMFIGHVSGLSWSGQGKYVRNCHSVIVSHTLEWREIYDSAIVYSGPEQNAVRVADDWSDLDATMKTLLANTTAAKSIADNAKDMLRDRYLTPAAEACYWRKLIQGYASVSFDPELYEADKQTLRGVPYESFTLLRKVRWDAY</sequence>
<dbReference type="EMBL" id="CAJPDR010000080">
    <property type="protein sequence ID" value="CAF9915104.1"/>
    <property type="molecule type" value="Genomic_DNA"/>
</dbReference>
<name>A0A8H3F147_9LECA</name>
<evidence type="ECO:0000313" key="2">
    <source>
        <dbReference type="EMBL" id="CAF9915104.1"/>
    </source>
</evidence>
<protein>
    <recommendedName>
        <fullName evidence="1">Glycosyl transferase CAP10 domain-containing protein</fullName>
    </recommendedName>
</protein>
<dbReference type="PANTHER" id="PTHR12203:SF107">
    <property type="entry name" value="GLYCOSYL TRANSFERASE CAP10 DOMAIN-CONTAINING PROTEIN"/>
    <property type="match status" value="1"/>
</dbReference>
<proteinExistence type="predicted"/>
<keyword evidence="3" id="KW-1185">Reference proteome</keyword>
<accession>A0A8H3F147</accession>
<dbReference type="Proteomes" id="UP000664203">
    <property type="component" value="Unassembled WGS sequence"/>
</dbReference>
<organism evidence="2 3">
    <name type="scientific">Alectoria fallacina</name>
    <dbReference type="NCBI Taxonomy" id="1903189"/>
    <lineage>
        <taxon>Eukaryota</taxon>
        <taxon>Fungi</taxon>
        <taxon>Dikarya</taxon>
        <taxon>Ascomycota</taxon>
        <taxon>Pezizomycotina</taxon>
        <taxon>Lecanoromycetes</taxon>
        <taxon>OSLEUM clade</taxon>
        <taxon>Lecanoromycetidae</taxon>
        <taxon>Lecanorales</taxon>
        <taxon>Lecanorineae</taxon>
        <taxon>Parmeliaceae</taxon>
        <taxon>Alectoria</taxon>
    </lineage>
</organism>
<evidence type="ECO:0000259" key="1">
    <source>
        <dbReference type="SMART" id="SM00672"/>
    </source>
</evidence>
<dbReference type="PANTHER" id="PTHR12203">
    <property type="entry name" value="KDEL LYS-ASP-GLU-LEU CONTAINING - RELATED"/>
    <property type="match status" value="1"/>
</dbReference>
<dbReference type="AlphaFoldDB" id="A0A8H3F147"/>
<evidence type="ECO:0000313" key="3">
    <source>
        <dbReference type="Proteomes" id="UP000664203"/>
    </source>
</evidence>
<comment type="caution">
    <text evidence="2">The sequence shown here is derived from an EMBL/GenBank/DDBJ whole genome shotgun (WGS) entry which is preliminary data.</text>
</comment>
<gene>
    <name evidence="2" type="ORF">ALECFALPRED_009980</name>
</gene>
<reference evidence="2" key="1">
    <citation type="submission" date="2021-03" db="EMBL/GenBank/DDBJ databases">
        <authorList>
            <person name="Tagirdzhanova G."/>
        </authorList>
    </citation>
    <scope>NUCLEOTIDE SEQUENCE</scope>
</reference>
<dbReference type="SMART" id="SM00672">
    <property type="entry name" value="CAP10"/>
    <property type="match status" value="1"/>
</dbReference>